<dbReference type="EMBL" id="GEZM01029774">
    <property type="protein sequence ID" value="JAV85939.1"/>
    <property type="molecule type" value="Transcribed_RNA"/>
</dbReference>
<feature type="transmembrane region" description="Helical" evidence="1">
    <location>
        <begin position="175"/>
        <end position="194"/>
    </location>
</feature>
<keyword evidence="1" id="KW-0812">Transmembrane</keyword>
<organism evidence="2">
    <name type="scientific">Photinus pyralis</name>
    <name type="common">Common eastern firefly</name>
    <name type="synonym">Lampyris pyralis</name>
    <dbReference type="NCBI Taxonomy" id="7054"/>
    <lineage>
        <taxon>Eukaryota</taxon>
        <taxon>Metazoa</taxon>
        <taxon>Ecdysozoa</taxon>
        <taxon>Arthropoda</taxon>
        <taxon>Hexapoda</taxon>
        <taxon>Insecta</taxon>
        <taxon>Pterygota</taxon>
        <taxon>Neoptera</taxon>
        <taxon>Endopterygota</taxon>
        <taxon>Coleoptera</taxon>
        <taxon>Polyphaga</taxon>
        <taxon>Elateriformia</taxon>
        <taxon>Elateroidea</taxon>
        <taxon>Lampyridae</taxon>
        <taxon>Lampyrinae</taxon>
        <taxon>Photinus</taxon>
    </lineage>
</organism>
<accession>A0A1Y1MJK3</accession>
<name>A0A1Y1MJK3_PHOPY</name>
<keyword evidence="1" id="KW-1133">Transmembrane helix</keyword>
<feature type="transmembrane region" description="Helical" evidence="1">
    <location>
        <begin position="251"/>
        <end position="274"/>
    </location>
</feature>
<reference evidence="2" key="1">
    <citation type="journal article" date="2016" name="Sci. Rep.">
        <title>Molecular characterization of firefly nuptial gifts: a multi-omics approach sheds light on postcopulatory sexual selection.</title>
        <authorList>
            <person name="Al-Wathiqui N."/>
            <person name="Fallon T.R."/>
            <person name="South A."/>
            <person name="Weng J.K."/>
            <person name="Lewis S.M."/>
        </authorList>
    </citation>
    <scope>NUCLEOTIDE SEQUENCE</scope>
</reference>
<sequence>MHTIINMRIIFYEHNKKINRYYVDHFFLKKFIKVGWFVGTAFFPFCALPLTAFSFLFTSDLSPFFSSTFFTSTLATSPFSLTTSAFSSSSDPLTSTHSFLVITYPSSSSNVLSTSFRFLFLGAGSGFATGSSSSESSITFLRFLDSSSFSSSSLANISSSDSSCTTMRLRCFELVLFFVLFLFLLLVGSGVGFTTSESSSLSTKCCILLVISLFLVSVLIDSVASVVDLLFGSTFLNSSATLEPLRDDPGLTLADFGLCLIPFSTTGILGGTFVGGVGLTMDVTTGLVFNCRLIQLLLTIEPFIGLSRDLLTSKQSIKVTLLKSISLHFCTL</sequence>
<proteinExistence type="predicted"/>
<protein>
    <submittedName>
        <fullName evidence="2">Uncharacterized protein</fullName>
    </submittedName>
</protein>
<evidence type="ECO:0000256" key="1">
    <source>
        <dbReference type="SAM" id="Phobius"/>
    </source>
</evidence>
<feature type="transmembrane region" description="Helical" evidence="1">
    <location>
        <begin position="34"/>
        <end position="57"/>
    </location>
</feature>
<evidence type="ECO:0000313" key="2">
    <source>
        <dbReference type="EMBL" id="JAV85939.1"/>
    </source>
</evidence>
<feature type="transmembrane region" description="Helical" evidence="1">
    <location>
        <begin position="206"/>
        <end position="231"/>
    </location>
</feature>
<dbReference type="AlphaFoldDB" id="A0A1Y1MJK3"/>
<keyword evidence="1" id="KW-0472">Membrane</keyword>